<dbReference type="CDD" id="cd18552">
    <property type="entry name" value="ABC_6TM_MsbA_like"/>
    <property type="match status" value="1"/>
</dbReference>
<accession>A0ABV5H8F7</accession>
<feature type="transmembrane region" description="Helical" evidence="7">
    <location>
        <begin position="88"/>
        <end position="118"/>
    </location>
</feature>
<feature type="transmembrane region" description="Helical" evidence="7">
    <location>
        <begin position="283"/>
        <end position="302"/>
    </location>
</feature>
<evidence type="ECO:0000256" key="2">
    <source>
        <dbReference type="ARBA" id="ARBA00022692"/>
    </source>
</evidence>
<dbReference type="InterPro" id="IPR011527">
    <property type="entry name" value="ABC1_TM_dom"/>
</dbReference>
<dbReference type="SMART" id="SM00382">
    <property type="entry name" value="AAA"/>
    <property type="match status" value="1"/>
</dbReference>
<comment type="subcellular location">
    <subcellularLocation>
        <location evidence="1">Cell membrane</location>
        <topology evidence="1">Multi-pass membrane protein</topology>
    </subcellularLocation>
</comment>
<keyword evidence="5 7" id="KW-1133">Transmembrane helix</keyword>
<comment type="caution">
    <text evidence="10">The sequence shown here is derived from an EMBL/GenBank/DDBJ whole genome shotgun (WGS) entry which is preliminary data.</text>
</comment>
<dbReference type="GO" id="GO:0005524">
    <property type="term" value="F:ATP binding"/>
    <property type="evidence" value="ECO:0007669"/>
    <property type="project" value="UniProtKB-KW"/>
</dbReference>
<proteinExistence type="predicted"/>
<keyword evidence="6 7" id="KW-0472">Membrane</keyword>
<feature type="domain" description="ABC transmembrane type-1" evidence="9">
    <location>
        <begin position="22"/>
        <end position="337"/>
    </location>
</feature>
<dbReference type="PANTHER" id="PTHR43394:SF1">
    <property type="entry name" value="ATP-BINDING CASSETTE SUB-FAMILY B MEMBER 10, MITOCHONDRIAL"/>
    <property type="match status" value="1"/>
</dbReference>
<dbReference type="InterPro" id="IPR036640">
    <property type="entry name" value="ABC1_TM_sf"/>
</dbReference>
<feature type="domain" description="ABC transporter" evidence="8">
    <location>
        <begin position="371"/>
        <end position="604"/>
    </location>
</feature>
<dbReference type="SUPFAM" id="SSF90123">
    <property type="entry name" value="ABC transporter transmembrane region"/>
    <property type="match status" value="1"/>
</dbReference>
<feature type="transmembrane region" description="Helical" evidence="7">
    <location>
        <begin position="20"/>
        <end position="47"/>
    </location>
</feature>
<gene>
    <name evidence="10" type="ORF">ACFFVK_06305</name>
</gene>
<evidence type="ECO:0000259" key="8">
    <source>
        <dbReference type="PROSITE" id="PS50893"/>
    </source>
</evidence>
<dbReference type="Gene3D" id="3.40.50.300">
    <property type="entry name" value="P-loop containing nucleotide triphosphate hydrolases"/>
    <property type="match status" value="1"/>
</dbReference>
<evidence type="ECO:0000313" key="11">
    <source>
        <dbReference type="Proteomes" id="UP001589562"/>
    </source>
</evidence>
<dbReference type="Pfam" id="PF00005">
    <property type="entry name" value="ABC_tran"/>
    <property type="match status" value="1"/>
</dbReference>
<feature type="transmembrane region" description="Helical" evidence="7">
    <location>
        <begin position="195"/>
        <end position="212"/>
    </location>
</feature>
<evidence type="ECO:0000259" key="9">
    <source>
        <dbReference type="PROSITE" id="PS50929"/>
    </source>
</evidence>
<evidence type="ECO:0000256" key="3">
    <source>
        <dbReference type="ARBA" id="ARBA00022741"/>
    </source>
</evidence>
<sequence length="609" mass="68147">MSNFKKILPFIYPYKKYAYLNIFFNVLYALFSTLSFMALIPMIQVLFDKTKRNTVMPTYEGISHIKEYGENYLSYYITMNTDQNNPGFVLSVMVAIIISIFLLKNLADYLAMFFVTYLRNGVLKDIRNAMYEKTLELPLAFFSEKRKGDVISRISADVNEVQTSFLAILELIVKEPLTIIFTIIAMLIISTKLTLFVFVFIPVSGYIISLIGKQLKKKSSKAQQEQGTFLSTIEETIGGLKVVKGYNAENYFNTMFKNSTERFFKLSNSIGHRQNLASPASEFMGIMVITILLWYGGQMVLIEKTLDGASFIAYMGLAYNILTPAKSISKASYAVKRGNAAADRVLEILEQENTIATQPKALEKTSFDHNISVQNINFKYENETVLKDFSLEIKKGQTVALVGQSGSGKSTIANLLTRFYDVNDGSISIDGVNIKEINLQSLRSLMGLVTQDSILFNDTIKANIALGKLDATDDEIIEALKIANAFEFVKELPLGIYTNIGDSGNKLSGGQKQRLSIARAVLKNPPIMILDEATSALDTESEKFVQVALENMMQNRTSIVIAHRLSTIQKADVIVVMQKGRIVEQGTHEELIAQNGTYNKLVTMQSFES</sequence>
<keyword evidence="4 10" id="KW-0067">ATP-binding</keyword>
<dbReference type="InterPro" id="IPR039421">
    <property type="entry name" value="Type_1_exporter"/>
</dbReference>
<dbReference type="InterPro" id="IPR017871">
    <property type="entry name" value="ABC_transporter-like_CS"/>
</dbReference>
<name>A0ABV5H8F7_9FLAO</name>
<evidence type="ECO:0000256" key="4">
    <source>
        <dbReference type="ARBA" id="ARBA00022840"/>
    </source>
</evidence>
<keyword evidence="3" id="KW-0547">Nucleotide-binding</keyword>
<protein>
    <submittedName>
        <fullName evidence="10">ABC transporter ATP-binding protein</fullName>
    </submittedName>
</protein>
<organism evidence="10 11">
    <name type="scientific">Flavobacterium gyeonganense</name>
    <dbReference type="NCBI Taxonomy" id="1310418"/>
    <lineage>
        <taxon>Bacteria</taxon>
        <taxon>Pseudomonadati</taxon>
        <taxon>Bacteroidota</taxon>
        <taxon>Flavobacteriia</taxon>
        <taxon>Flavobacteriales</taxon>
        <taxon>Flavobacteriaceae</taxon>
        <taxon>Flavobacterium</taxon>
    </lineage>
</organism>
<dbReference type="Gene3D" id="1.20.1560.10">
    <property type="entry name" value="ABC transporter type 1, transmembrane domain"/>
    <property type="match status" value="1"/>
</dbReference>
<evidence type="ECO:0000256" key="1">
    <source>
        <dbReference type="ARBA" id="ARBA00004651"/>
    </source>
</evidence>
<evidence type="ECO:0000256" key="7">
    <source>
        <dbReference type="SAM" id="Phobius"/>
    </source>
</evidence>
<dbReference type="PANTHER" id="PTHR43394">
    <property type="entry name" value="ATP-DEPENDENT PERMEASE MDL1, MITOCHONDRIAL"/>
    <property type="match status" value="1"/>
</dbReference>
<reference evidence="10 11" key="1">
    <citation type="submission" date="2024-09" db="EMBL/GenBank/DDBJ databases">
        <authorList>
            <person name="Sun Q."/>
            <person name="Mori K."/>
        </authorList>
    </citation>
    <scope>NUCLEOTIDE SEQUENCE [LARGE SCALE GENOMIC DNA]</scope>
    <source>
        <strain evidence="10 11">CECT 8365</strain>
    </source>
</reference>
<dbReference type="PROSITE" id="PS50893">
    <property type="entry name" value="ABC_TRANSPORTER_2"/>
    <property type="match status" value="1"/>
</dbReference>
<evidence type="ECO:0000256" key="6">
    <source>
        <dbReference type="ARBA" id="ARBA00023136"/>
    </source>
</evidence>
<dbReference type="RefSeq" id="WP_278010959.1">
    <property type="nucleotide sequence ID" value="NZ_CP121112.1"/>
</dbReference>
<dbReference type="PROSITE" id="PS50929">
    <property type="entry name" value="ABC_TM1F"/>
    <property type="match status" value="1"/>
</dbReference>
<dbReference type="InterPro" id="IPR027417">
    <property type="entry name" value="P-loop_NTPase"/>
</dbReference>
<feature type="transmembrane region" description="Helical" evidence="7">
    <location>
        <begin position="171"/>
        <end position="189"/>
    </location>
</feature>
<keyword evidence="2 7" id="KW-0812">Transmembrane</keyword>
<keyword evidence="11" id="KW-1185">Reference proteome</keyword>
<dbReference type="InterPro" id="IPR003439">
    <property type="entry name" value="ABC_transporter-like_ATP-bd"/>
</dbReference>
<dbReference type="Proteomes" id="UP001589562">
    <property type="component" value="Unassembled WGS sequence"/>
</dbReference>
<dbReference type="PROSITE" id="PS00211">
    <property type="entry name" value="ABC_TRANSPORTER_1"/>
    <property type="match status" value="1"/>
</dbReference>
<dbReference type="EMBL" id="JBHMFE010000009">
    <property type="protein sequence ID" value="MFB9108184.1"/>
    <property type="molecule type" value="Genomic_DNA"/>
</dbReference>
<dbReference type="Pfam" id="PF00664">
    <property type="entry name" value="ABC_membrane"/>
    <property type="match status" value="1"/>
</dbReference>
<evidence type="ECO:0000313" key="10">
    <source>
        <dbReference type="EMBL" id="MFB9108184.1"/>
    </source>
</evidence>
<dbReference type="InterPro" id="IPR003593">
    <property type="entry name" value="AAA+_ATPase"/>
</dbReference>
<dbReference type="SUPFAM" id="SSF52540">
    <property type="entry name" value="P-loop containing nucleoside triphosphate hydrolases"/>
    <property type="match status" value="1"/>
</dbReference>
<evidence type="ECO:0000256" key="5">
    <source>
        <dbReference type="ARBA" id="ARBA00022989"/>
    </source>
</evidence>